<dbReference type="InterPro" id="IPR020845">
    <property type="entry name" value="AMP-binding_CS"/>
</dbReference>
<evidence type="ECO:0000256" key="1">
    <source>
        <dbReference type="ARBA" id="ARBA00006432"/>
    </source>
</evidence>
<evidence type="ECO:0000259" key="2">
    <source>
        <dbReference type="Pfam" id="PF00501"/>
    </source>
</evidence>
<feature type="non-terminal residue" evidence="3">
    <location>
        <position position="240"/>
    </location>
</feature>
<dbReference type="PANTHER" id="PTHR43201">
    <property type="entry name" value="ACYL-COA SYNTHETASE"/>
    <property type="match status" value="1"/>
</dbReference>
<organism evidence="3">
    <name type="scientific">marine metagenome</name>
    <dbReference type="NCBI Taxonomy" id="408172"/>
    <lineage>
        <taxon>unclassified sequences</taxon>
        <taxon>metagenomes</taxon>
        <taxon>ecological metagenomes</taxon>
    </lineage>
</organism>
<accession>A0A383AZP3</accession>
<sequence length="240" mass="25700">MSHNLYHRFASNSPADGGKPVLIDGNGVVATYQIMEEKSARIANLLTEMGTVIGDRVTVQVDKSTDALWLYLGCLRAGLVFHPLNTAYQANELEYFLDNAEPRIVVGDEETTSLLQTIAGPESTVIDIATLADHAREASTEFDTTTSAPDDLAALLYSSGTTGVPKGIMLSHGNLVSNAETLVLAWGFTAPDTLLHALPIFHVHGLFVGISCTLMSGSCMYWLNGYGVEPVLNALPQCSV</sequence>
<dbReference type="InterPro" id="IPR000873">
    <property type="entry name" value="AMP-dep_synth/lig_dom"/>
</dbReference>
<feature type="domain" description="AMP-dependent synthetase/ligase" evidence="2">
    <location>
        <begin position="16"/>
        <end position="224"/>
    </location>
</feature>
<evidence type="ECO:0000313" key="3">
    <source>
        <dbReference type="EMBL" id="SVE12695.1"/>
    </source>
</evidence>
<protein>
    <recommendedName>
        <fullName evidence="2">AMP-dependent synthetase/ligase domain-containing protein</fullName>
    </recommendedName>
</protein>
<gene>
    <name evidence="3" type="ORF">METZ01_LOCUS465549</name>
</gene>
<dbReference type="AlphaFoldDB" id="A0A383AZP3"/>
<dbReference type="EMBL" id="UINC01195910">
    <property type="protein sequence ID" value="SVE12695.1"/>
    <property type="molecule type" value="Genomic_DNA"/>
</dbReference>
<dbReference type="PROSITE" id="PS00455">
    <property type="entry name" value="AMP_BINDING"/>
    <property type="match status" value="1"/>
</dbReference>
<dbReference type="PANTHER" id="PTHR43201:SF8">
    <property type="entry name" value="ACYL-COA SYNTHETASE FAMILY MEMBER 3"/>
    <property type="match status" value="1"/>
</dbReference>
<dbReference type="GO" id="GO:0031956">
    <property type="term" value="F:medium-chain fatty acid-CoA ligase activity"/>
    <property type="evidence" value="ECO:0007669"/>
    <property type="project" value="TreeGrafter"/>
</dbReference>
<dbReference type="Pfam" id="PF00501">
    <property type="entry name" value="AMP-binding"/>
    <property type="match status" value="1"/>
</dbReference>
<name>A0A383AZP3_9ZZZZ</name>
<dbReference type="InterPro" id="IPR042099">
    <property type="entry name" value="ANL_N_sf"/>
</dbReference>
<dbReference type="Gene3D" id="3.40.50.12780">
    <property type="entry name" value="N-terminal domain of ligase-like"/>
    <property type="match status" value="1"/>
</dbReference>
<comment type="similarity">
    <text evidence="1">Belongs to the ATP-dependent AMP-binding enzyme family.</text>
</comment>
<proteinExistence type="inferred from homology"/>
<reference evidence="3" key="1">
    <citation type="submission" date="2018-05" db="EMBL/GenBank/DDBJ databases">
        <authorList>
            <person name="Lanie J.A."/>
            <person name="Ng W.-L."/>
            <person name="Kazmierczak K.M."/>
            <person name="Andrzejewski T.M."/>
            <person name="Davidsen T.M."/>
            <person name="Wayne K.J."/>
            <person name="Tettelin H."/>
            <person name="Glass J.I."/>
            <person name="Rusch D."/>
            <person name="Podicherti R."/>
            <person name="Tsui H.-C.T."/>
            <person name="Winkler M.E."/>
        </authorList>
    </citation>
    <scope>NUCLEOTIDE SEQUENCE</scope>
</reference>
<dbReference type="GO" id="GO:0006631">
    <property type="term" value="P:fatty acid metabolic process"/>
    <property type="evidence" value="ECO:0007669"/>
    <property type="project" value="TreeGrafter"/>
</dbReference>
<dbReference type="SUPFAM" id="SSF56801">
    <property type="entry name" value="Acetyl-CoA synthetase-like"/>
    <property type="match status" value="1"/>
</dbReference>